<organism evidence="1 2">
    <name type="scientific">Clathrus columnatus</name>
    <dbReference type="NCBI Taxonomy" id="1419009"/>
    <lineage>
        <taxon>Eukaryota</taxon>
        <taxon>Fungi</taxon>
        <taxon>Dikarya</taxon>
        <taxon>Basidiomycota</taxon>
        <taxon>Agaricomycotina</taxon>
        <taxon>Agaricomycetes</taxon>
        <taxon>Phallomycetidae</taxon>
        <taxon>Phallales</taxon>
        <taxon>Clathraceae</taxon>
        <taxon>Clathrus</taxon>
    </lineage>
</organism>
<sequence length="197" mass="21919">MSSNLDVSLSSASHDIHKKVQTRFSYYVIGSKGTFGKRIGDRIQIVRLLYDMKNDRAVVECRIVVEDGTLMSDTRQLDMVDEKNTLHSGCAAYLLDMITALPFVLLGSVNENESVIKKTKFAMASFAPSQCLNVIHSGIAPLQLKIITETVTNIQNTLHVRGEIWDIDRNVLVSYANQIKVMPRKPPSAAIKLGLKL</sequence>
<dbReference type="Proteomes" id="UP001050691">
    <property type="component" value="Unassembled WGS sequence"/>
</dbReference>
<protein>
    <submittedName>
        <fullName evidence="1">Uncharacterized protein</fullName>
    </submittedName>
</protein>
<reference evidence="1" key="1">
    <citation type="submission" date="2021-10" db="EMBL/GenBank/DDBJ databases">
        <title>De novo Genome Assembly of Clathrus columnatus (Basidiomycota, Fungi) Using Illumina and Nanopore Sequence Data.</title>
        <authorList>
            <person name="Ogiso-Tanaka E."/>
            <person name="Itagaki H."/>
            <person name="Hosoya T."/>
            <person name="Hosaka K."/>
        </authorList>
    </citation>
    <scope>NUCLEOTIDE SEQUENCE</scope>
    <source>
        <strain evidence="1">MO-923</strain>
    </source>
</reference>
<gene>
    <name evidence="1" type="ORF">Clacol_008591</name>
</gene>
<evidence type="ECO:0000313" key="1">
    <source>
        <dbReference type="EMBL" id="GJJ14327.1"/>
    </source>
</evidence>
<keyword evidence="2" id="KW-1185">Reference proteome</keyword>
<evidence type="ECO:0000313" key="2">
    <source>
        <dbReference type="Proteomes" id="UP001050691"/>
    </source>
</evidence>
<dbReference type="AlphaFoldDB" id="A0AAV5AI60"/>
<accession>A0AAV5AI60</accession>
<name>A0AAV5AI60_9AGAM</name>
<dbReference type="EMBL" id="BPWL01000009">
    <property type="protein sequence ID" value="GJJ14327.1"/>
    <property type="molecule type" value="Genomic_DNA"/>
</dbReference>
<comment type="caution">
    <text evidence="1">The sequence shown here is derived from an EMBL/GenBank/DDBJ whole genome shotgun (WGS) entry which is preliminary data.</text>
</comment>
<proteinExistence type="predicted"/>